<dbReference type="RefSeq" id="WP_111163601.1">
    <property type="nucleotide sequence ID" value="NZ_PCDP01000069.1"/>
</dbReference>
<evidence type="ECO:0000313" key="2">
    <source>
        <dbReference type="Proteomes" id="UP000248925"/>
    </source>
</evidence>
<dbReference type="EMBL" id="PCDP01000069">
    <property type="protein sequence ID" value="PZM08419.1"/>
    <property type="molecule type" value="Genomic_DNA"/>
</dbReference>
<protein>
    <submittedName>
        <fullName evidence="1">Uncharacterized protein</fullName>
    </submittedName>
</protein>
<name>A0A2W4C3L7_9HYPH</name>
<dbReference type="OrthoDB" id="8455670at2"/>
<keyword evidence="2" id="KW-1185">Reference proteome</keyword>
<evidence type="ECO:0000313" key="1">
    <source>
        <dbReference type="EMBL" id="PZM08419.1"/>
    </source>
</evidence>
<dbReference type="AlphaFoldDB" id="A0A2W4C3L7"/>
<gene>
    <name evidence="1" type="ORF">CPY51_28510</name>
</gene>
<proteinExistence type="predicted"/>
<comment type="caution">
    <text evidence="1">The sequence shown here is derived from an EMBL/GenBank/DDBJ whole genome shotgun (WGS) entry which is preliminary data.</text>
</comment>
<sequence>MNLDTAMREAAKSADKAAQRAMLKYANGLVTDEDDLTGVLIGNLDATFDKSIAGLQWSSSILRHRKGSAAEESRIGADMVIHVSLSTPIQKYSKAVLIQAKRHEPNFKMSTKDHNDLVQQCGKMLGVTPASFVFDYTKNDMRVASASKIQGSSNRDLYRACNWTSYRFFWELFRSPIGDPNLTSAKVSDLPVPNILKLTVTGDVNED</sequence>
<accession>A0A2W4C3L7</accession>
<organism evidence="1 2">
    <name type="scientific">Rhizobium tubonense</name>
    <dbReference type="NCBI Taxonomy" id="484088"/>
    <lineage>
        <taxon>Bacteria</taxon>
        <taxon>Pseudomonadati</taxon>
        <taxon>Pseudomonadota</taxon>
        <taxon>Alphaproteobacteria</taxon>
        <taxon>Hyphomicrobiales</taxon>
        <taxon>Rhizobiaceae</taxon>
        <taxon>Rhizobium/Agrobacterium group</taxon>
        <taxon>Rhizobium</taxon>
    </lineage>
</organism>
<dbReference type="Proteomes" id="UP000248925">
    <property type="component" value="Unassembled WGS sequence"/>
</dbReference>
<reference evidence="1 2" key="1">
    <citation type="journal article" date="2018" name="Sci. Rep.">
        <title>Rhizobium tumorigenes sp. nov., a novel plant tumorigenic bacterium isolated from cane gall tumors on thornless blackberry.</title>
        <authorList>
            <person name="Kuzmanovi N."/>
            <person name="Smalla K."/>
            <person name="Gronow S."/>
            <person name="PuBawska J."/>
        </authorList>
    </citation>
    <scope>NUCLEOTIDE SEQUENCE [LARGE SCALE GENOMIC DNA]</scope>
    <source>
        <strain evidence="1 2">CCBAU 85046</strain>
    </source>
</reference>